<dbReference type="Proteomes" id="UP000197781">
    <property type="component" value="Chromosome"/>
</dbReference>
<accession>A0A220MBC1</accession>
<gene>
    <name evidence="5" type="ORF">BP422_01270</name>
</gene>
<dbReference type="Gene3D" id="3.40.710.10">
    <property type="entry name" value="DD-peptidase/beta-lactamase superfamily"/>
    <property type="match status" value="1"/>
</dbReference>
<organism evidence="5 6">
    <name type="scientific">Brevibacillus formosus</name>
    <dbReference type="NCBI Taxonomy" id="54913"/>
    <lineage>
        <taxon>Bacteria</taxon>
        <taxon>Bacillati</taxon>
        <taxon>Bacillota</taxon>
        <taxon>Bacilli</taxon>
        <taxon>Bacillales</taxon>
        <taxon>Paenibacillaceae</taxon>
        <taxon>Brevibacillus</taxon>
    </lineage>
</organism>
<dbReference type="Pfam" id="PF00905">
    <property type="entry name" value="Transpeptidase"/>
    <property type="match status" value="1"/>
</dbReference>
<evidence type="ECO:0000259" key="4">
    <source>
        <dbReference type="Pfam" id="PF05569"/>
    </source>
</evidence>
<keyword evidence="2" id="KW-1133">Transmembrane helix</keyword>
<reference evidence="5 6" key="1">
    <citation type="submission" date="2016-11" db="EMBL/GenBank/DDBJ databases">
        <authorList>
            <person name="Jaros S."/>
            <person name="Januszkiewicz K."/>
            <person name="Wedrychowicz H."/>
        </authorList>
    </citation>
    <scope>NUCLEOTIDE SEQUENCE [LARGE SCALE GENOMIC DNA]</scope>
    <source>
        <strain evidence="5 6">NF2</strain>
    </source>
</reference>
<dbReference type="NCBIfam" id="NF000326">
    <property type="entry name" value="blaR1_generic"/>
    <property type="match status" value="1"/>
</dbReference>
<dbReference type="Pfam" id="PF05569">
    <property type="entry name" value="Peptidase_M56"/>
    <property type="match status" value="1"/>
</dbReference>
<feature type="domain" description="Penicillin-binding protein transpeptidase" evidence="3">
    <location>
        <begin position="385"/>
        <end position="583"/>
    </location>
</feature>
<dbReference type="RefSeq" id="WP_088906206.1">
    <property type="nucleotide sequence ID" value="NZ_CP018145.1"/>
</dbReference>
<sequence length="589" mass="67529">MFVNHVVISLIVSSCTIALIFLIRKVFRSQLSAKWKYNLWFLLFVALTPAFIPNSFFDFGNLFVSGMNQSNEAGSSTIAAQAPVFENANWVQDLTLSVSRYTPDSFPAIFVSIWVIGMIVYASITLSAWLKIQQIKRTAFVITNQEIIDLFEQCKKDVKLPRHIVLAQSNQVKSPMTFGVFKTYVVLPSHFDEWLSINEMKYIFLHELMHQKNHDIVMNYVTVVYQLLYWFHPLVWLAFREMRVDREIACDVAVLNFLDKQKYPEYGHTIIKFLDKESRAGNVVLANQLNGSRKAVKKRIENIASHKTESKLLQLKSTVIFSMMVVLVASQVLVGSALADDRSRYHFQHDRTIYEDLDNYFRGFEGSFVLYDLKADQYRIYNEAGSTQRVSPDSTYKIFLSLFGLEAGVISREDSLLKWDGIHYPYEQWNRDQDLFTAMRNSTNWYFKEMDKSISPDMIQAFLEQLNYGNSNTSGGIGEYWIESSLKISPVEQVQLLKAFYTNQFGFQENNIQTVKDSIRLSKKADSILSGKTGTGTVNQKDVNGWFVGYVENKEGTYFFATNIQSEDDANGPAAAEITLSILKAKGLY</sequence>
<dbReference type="AlphaFoldDB" id="A0A220MBC1"/>
<dbReference type="InterPro" id="IPR012338">
    <property type="entry name" value="Beta-lactam/transpept-like"/>
</dbReference>
<evidence type="ECO:0000256" key="1">
    <source>
        <dbReference type="ARBA" id="ARBA00011075"/>
    </source>
</evidence>
<dbReference type="GO" id="GO:0008658">
    <property type="term" value="F:penicillin binding"/>
    <property type="evidence" value="ECO:0007669"/>
    <property type="project" value="InterPro"/>
</dbReference>
<evidence type="ECO:0000313" key="6">
    <source>
        <dbReference type="Proteomes" id="UP000197781"/>
    </source>
</evidence>
<dbReference type="KEGG" id="bfm:BP422_01270"/>
<comment type="similarity">
    <text evidence="1">Belongs to the peptidase M56 family.</text>
</comment>
<feature type="transmembrane region" description="Helical" evidence="2">
    <location>
        <begin position="6"/>
        <end position="27"/>
    </location>
</feature>
<feature type="transmembrane region" description="Helical" evidence="2">
    <location>
        <begin position="106"/>
        <end position="130"/>
    </location>
</feature>
<keyword evidence="2" id="KW-0812">Transmembrane</keyword>
<evidence type="ECO:0000259" key="3">
    <source>
        <dbReference type="Pfam" id="PF00905"/>
    </source>
</evidence>
<evidence type="ECO:0000256" key="2">
    <source>
        <dbReference type="SAM" id="Phobius"/>
    </source>
</evidence>
<proteinExistence type="inferred from homology"/>
<evidence type="ECO:0000313" key="5">
    <source>
        <dbReference type="EMBL" id="ASJ52285.1"/>
    </source>
</evidence>
<dbReference type="InterPro" id="IPR001460">
    <property type="entry name" value="PCN-bd_Tpept"/>
</dbReference>
<dbReference type="SUPFAM" id="SSF56601">
    <property type="entry name" value="beta-lactamase/transpeptidase-like"/>
    <property type="match status" value="1"/>
</dbReference>
<dbReference type="InterPro" id="IPR008756">
    <property type="entry name" value="Peptidase_M56"/>
</dbReference>
<dbReference type="EMBL" id="CP018145">
    <property type="protein sequence ID" value="ASJ52285.1"/>
    <property type="molecule type" value="Genomic_DNA"/>
</dbReference>
<dbReference type="PANTHER" id="PTHR34978:SF3">
    <property type="entry name" value="SLR0241 PROTEIN"/>
    <property type="match status" value="1"/>
</dbReference>
<keyword evidence="2" id="KW-0472">Membrane</keyword>
<dbReference type="InterPro" id="IPR052173">
    <property type="entry name" value="Beta-lactam_resp_regulator"/>
</dbReference>
<feature type="transmembrane region" description="Helical" evidence="2">
    <location>
        <begin position="39"/>
        <end position="57"/>
    </location>
</feature>
<protein>
    <submittedName>
        <fullName evidence="5">BlaR1 family beta-lactam sensor/signal transducer</fullName>
    </submittedName>
</protein>
<feature type="domain" description="Peptidase M56" evidence="4">
    <location>
        <begin position="10"/>
        <end position="303"/>
    </location>
</feature>
<feature type="transmembrane region" description="Helical" evidence="2">
    <location>
        <begin position="217"/>
        <end position="239"/>
    </location>
</feature>
<name>A0A220MBC1_9BACL</name>
<dbReference type="PANTHER" id="PTHR34978">
    <property type="entry name" value="POSSIBLE SENSOR-TRANSDUCER PROTEIN BLAR"/>
    <property type="match status" value="1"/>
</dbReference>
<dbReference type="CDD" id="cd07341">
    <property type="entry name" value="M56_BlaR1_MecR1_like"/>
    <property type="match status" value="1"/>
</dbReference>